<dbReference type="AlphaFoldDB" id="A0AA88DK03"/>
<dbReference type="Proteomes" id="UP001187192">
    <property type="component" value="Unassembled WGS sequence"/>
</dbReference>
<gene>
    <name evidence="1" type="ORF">TIFTF001_022506</name>
</gene>
<proteinExistence type="predicted"/>
<name>A0AA88DK03_FICCA</name>
<organism evidence="1 2">
    <name type="scientific">Ficus carica</name>
    <name type="common">Common fig</name>
    <dbReference type="NCBI Taxonomy" id="3494"/>
    <lineage>
        <taxon>Eukaryota</taxon>
        <taxon>Viridiplantae</taxon>
        <taxon>Streptophyta</taxon>
        <taxon>Embryophyta</taxon>
        <taxon>Tracheophyta</taxon>
        <taxon>Spermatophyta</taxon>
        <taxon>Magnoliopsida</taxon>
        <taxon>eudicotyledons</taxon>
        <taxon>Gunneridae</taxon>
        <taxon>Pentapetalae</taxon>
        <taxon>rosids</taxon>
        <taxon>fabids</taxon>
        <taxon>Rosales</taxon>
        <taxon>Moraceae</taxon>
        <taxon>Ficeae</taxon>
        <taxon>Ficus</taxon>
    </lineage>
</organism>
<evidence type="ECO:0000313" key="2">
    <source>
        <dbReference type="Proteomes" id="UP001187192"/>
    </source>
</evidence>
<reference evidence="1" key="1">
    <citation type="submission" date="2023-07" db="EMBL/GenBank/DDBJ databases">
        <title>draft genome sequence of fig (Ficus carica).</title>
        <authorList>
            <person name="Takahashi T."/>
            <person name="Nishimura K."/>
        </authorList>
    </citation>
    <scope>NUCLEOTIDE SEQUENCE</scope>
</reference>
<evidence type="ECO:0000313" key="1">
    <source>
        <dbReference type="EMBL" id="GMN53364.1"/>
    </source>
</evidence>
<accession>A0AA88DK03</accession>
<keyword evidence="2" id="KW-1185">Reference proteome</keyword>
<protein>
    <submittedName>
        <fullName evidence="1">Uncharacterized protein</fullName>
    </submittedName>
</protein>
<dbReference type="EMBL" id="BTGU01000046">
    <property type="protein sequence ID" value="GMN53364.1"/>
    <property type="molecule type" value="Genomic_DNA"/>
</dbReference>
<comment type="caution">
    <text evidence="1">The sequence shown here is derived from an EMBL/GenBank/DDBJ whole genome shotgun (WGS) entry which is preliminary data.</text>
</comment>
<sequence length="98" mass="10719">MAREVAVDMARAAAVDMERAAAVAMERAVAVDMGRVEEEDMGRVVEEDMVAMEEGQEKAGAMAEAVDLVVEVVALDTLKYFHVVCIWSLYTYGACMLK</sequence>